<accession>A0AAW2GIG9</accession>
<feature type="compositionally biased region" description="Basic and acidic residues" evidence="1">
    <location>
        <begin position="1337"/>
        <end position="1347"/>
    </location>
</feature>
<feature type="region of interest" description="Disordered" evidence="1">
    <location>
        <begin position="1150"/>
        <end position="1226"/>
    </location>
</feature>
<feature type="region of interest" description="Disordered" evidence="1">
    <location>
        <begin position="1337"/>
        <end position="1376"/>
    </location>
</feature>
<feature type="compositionally biased region" description="Basic and acidic residues" evidence="1">
    <location>
        <begin position="2175"/>
        <end position="2188"/>
    </location>
</feature>
<name>A0AAW2GIG9_9HYME</name>
<feature type="compositionally biased region" description="Basic and acidic residues" evidence="1">
    <location>
        <begin position="1593"/>
        <end position="1611"/>
    </location>
</feature>
<feature type="compositionally biased region" description="Basic and acidic residues" evidence="1">
    <location>
        <begin position="1281"/>
        <end position="1296"/>
    </location>
</feature>
<proteinExistence type="predicted"/>
<feature type="region of interest" description="Disordered" evidence="1">
    <location>
        <begin position="1555"/>
        <end position="1611"/>
    </location>
</feature>
<feature type="compositionally biased region" description="Basic and acidic residues" evidence="1">
    <location>
        <begin position="1092"/>
        <end position="1102"/>
    </location>
</feature>
<feature type="region of interest" description="Disordered" evidence="1">
    <location>
        <begin position="2252"/>
        <end position="2327"/>
    </location>
</feature>
<reference evidence="3 4" key="1">
    <citation type="submission" date="2023-03" db="EMBL/GenBank/DDBJ databases">
        <title>High recombination rates correlate with genetic variation in Cardiocondyla obscurior ants.</title>
        <authorList>
            <person name="Errbii M."/>
        </authorList>
    </citation>
    <scope>NUCLEOTIDE SEQUENCE [LARGE SCALE GENOMIC DNA]</scope>
    <source>
        <strain evidence="3">Alpha-2009</strain>
        <tissue evidence="3">Whole body</tissue>
    </source>
</reference>
<feature type="region of interest" description="Disordered" evidence="1">
    <location>
        <begin position="2725"/>
        <end position="2749"/>
    </location>
</feature>
<feature type="compositionally biased region" description="Basic and acidic residues" evidence="1">
    <location>
        <begin position="1816"/>
        <end position="1830"/>
    </location>
</feature>
<feature type="region of interest" description="Disordered" evidence="1">
    <location>
        <begin position="2918"/>
        <end position="2955"/>
    </location>
</feature>
<evidence type="ECO:0000259" key="2">
    <source>
        <dbReference type="PROSITE" id="PS00028"/>
    </source>
</evidence>
<feature type="compositionally biased region" description="Polar residues" evidence="1">
    <location>
        <begin position="13"/>
        <end position="26"/>
    </location>
</feature>
<keyword evidence="4" id="KW-1185">Reference proteome</keyword>
<feature type="compositionally biased region" description="Polar residues" evidence="1">
    <location>
        <begin position="816"/>
        <end position="826"/>
    </location>
</feature>
<feature type="region of interest" description="Disordered" evidence="1">
    <location>
        <begin position="3317"/>
        <end position="3382"/>
    </location>
</feature>
<feature type="region of interest" description="Disordered" evidence="1">
    <location>
        <begin position="1649"/>
        <end position="1683"/>
    </location>
</feature>
<dbReference type="InterPro" id="IPR013087">
    <property type="entry name" value="Znf_C2H2_type"/>
</dbReference>
<feature type="domain" description="C2H2-type" evidence="2">
    <location>
        <begin position="3562"/>
        <end position="3584"/>
    </location>
</feature>
<feature type="compositionally biased region" description="Basic and acidic residues" evidence="1">
    <location>
        <begin position="2258"/>
        <end position="2274"/>
    </location>
</feature>
<feature type="compositionally biased region" description="Polar residues" evidence="1">
    <location>
        <begin position="1572"/>
        <end position="1586"/>
    </location>
</feature>
<evidence type="ECO:0000313" key="3">
    <source>
        <dbReference type="EMBL" id="KAL0127016.1"/>
    </source>
</evidence>
<feature type="compositionally biased region" description="Basic residues" evidence="1">
    <location>
        <begin position="3359"/>
        <end position="3374"/>
    </location>
</feature>
<feature type="compositionally biased region" description="Basic and acidic residues" evidence="1">
    <location>
        <begin position="2282"/>
        <end position="2317"/>
    </location>
</feature>
<feature type="region of interest" description="Disordered" evidence="1">
    <location>
        <begin position="1814"/>
        <end position="1846"/>
    </location>
</feature>
<feature type="region of interest" description="Disordered" evidence="1">
    <location>
        <begin position="813"/>
        <end position="921"/>
    </location>
</feature>
<dbReference type="Proteomes" id="UP001430953">
    <property type="component" value="Unassembled WGS sequence"/>
</dbReference>
<feature type="compositionally biased region" description="Basic and acidic residues" evidence="1">
    <location>
        <begin position="1493"/>
        <end position="1502"/>
    </location>
</feature>
<feature type="region of interest" description="Disordered" evidence="1">
    <location>
        <begin position="1493"/>
        <end position="1513"/>
    </location>
</feature>
<feature type="region of interest" description="Disordered" evidence="1">
    <location>
        <begin position="2863"/>
        <end position="2889"/>
    </location>
</feature>
<protein>
    <recommendedName>
        <fullName evidence="2">C2H2-type domain-containing protein</fullName>
    </recommendedName>
</protein>
<feature type="compositionally biased region" description="Polar residues" evidence="1">
    <location>
        <begin position="897"/>
        <end position="911"/>
    </location>
</feature>
<gene>
    <name evidence="3" type="ORF">PUN28_005390</name>
</gene>
<dbReference type="PROSITE" id="PS00028">
    <property type="entry name" value="ZINC_FINGER_C2H2_1"/>
    <property type="match status" value="1"/>
</dbReference>
<feature type="compositionally biased region" description="Basic and acidic residues" evidence="1">
    <location>
        <begin position="2863"/>
        <end position="2877"/>
    </location>
</feature>
<feature type="region of interest" description="Disordered" evidence="1">
    <location>
        <begin position="3292"/>
        <end position="3311"/>
    </location>
</feature>
<feature type="compositionally biased region" description="Low complexity" evidence="1">
    <location>
        <begin position="2878"/>
        <end position="2887"/>
    </location>
</feature>
<organism evidence="3 4">
    <name type="scientific">Cardiocondyla obscurior</name>
    <dbReference type="NCBI Taxonomy" id="286306"/>
    <lineage>
        <taxon>Eukaryota</taxon>
        <taxon>Metazoa</taxon>
        <taxon>Ecdysozoa</taxon>
        <taxon>Arthropoda</taxon>
        <taxon>Hexapoda</taxon>
        <taxon>Insecta</taxon>
        <taxon>Pterygota</taxon>
        <taxon>Neoptera</taxon>
        <taxon>Endopterygota</taxon>
        <taxon>Hymenoptera</taxon>
        <taxon>Apocrita</taxon>
        <taxon>Aculeata</taxon>
        <taxon>Formicoidea</taxon>
        <taxon>Formicidae</taxon>
        <taxon>Myrmicinae</taxon>
        <taxon>Cardiocondyla</taxon>
    </lineage>
</organism>
<feature type="region of interest" description="Disordered" evidence="1">
    <location>
        <begin position="1"/>
        <end position="26"/>
    </location>
</feature>
<feature type="compositionally biased region" description="Basic and acidic residues" evidence="1">
    <location>
        <begin position="1363"/>
        <end position="1376"/>
    </location>
</feature>
<dbReference type="EMBL" id="JADYXP020000004">
    <property type="protein sequence ID" value="KAL0127016.1"/>
    <property type="molecule type" value="Genomic_DNA"/>
</dbReference>
<feature type="region of interest" description="Disordered" evidence="1">
    <location>
        <begin position="246"/>
        <end position="270"/>
    </location>
</feature>
<evidence type="ECO:0000313" key="4">
    <source>
        <dbReference type="Proteomes" id="UP001430953"/>
    </source>
</evidence>
<feature type="compositionally biased region" description="Polar residues" evidence="1">
    <location>
        <begin position="1662"/>
        <end position="1677"/>
    </location>
</feature>
<feature type="region of interest" description="Disordered" evidence="1">
    <location>
        <begin position="2154"/>
        <end position="2218"/>
    </location>
</feature>
<feature type="region of interest" description="Disordered" evidence="1">
    <location>
        <begin position="1081"/>
        <end position="1102"/>
    </location>
</feature>
<feature type="compositionally biased region" description="Basic and acidic residues" evidence="1">
    <location>
        <begin position="1191"/>
        <end position="1212"/>
    </location>
</feature>
<feature type="compositionally biased region" description="Basic and acidic residues" evidence="1">
    <location>
        <begin position="2201"/>
        <end position="2218"/>
    </location>
</feature>
<feature type="compositionally biased region" description="Polar residues" evidence="1">
    <location>
        <begin position="3317"/>
        <end position="3340"/>
    </location>
</feature>
<sequence>MNYNGNMPDWHQYNPSQSGINDGTSTTQNVNSGHLSFISSINPTCPTQLNGLNLSSEGLDKHQSDPSFNPRHFQPHLSSNISHGHNAADNNPLASMVQMQNCIGHYGPSNTRNPMVENLSGPMDPRNAAISGINEELGYRSNQVPLNGPISHLNGPNVMNMNASHAPIGPRNTNVNSHAANRTGPPSSFVPCKGMCCNPDPNISYQQWEKYSYQNNAAYRDNIRPSGYQTDARRFGNEYNFRKDNFDGKEMLPPMVPPSNGPSTDHRRNFPDFKYRKDRMLSRSYPPTSGMLQSYPMQNYNYTGEYQKYSYNVKEYSKMSGMNVANQGMVKHPEQTFAMPQQKYNKQVPYQTSNVMMPTNMPSTNVPNPSMMPSAPNTYFNSQYQRNLPTDATHEYQETTDNASMVNRMQTNAANMHTSSHSRYLMYQQKIVMQKFSMENHLRELSRIPGYQSHPKYKECVHRYREILKLQQSVTYQGQMQQTPCVATSTVNTSAIPPINLQFDQNGVLINSNYMPEGFPQVQQAINSQASVDSSDKQQGKQDVVPEMINRNVQKPELVSQQHDGHAVALCGENMQKQERYPAQKSLEQNQFEIQKGNENFDNLTGNASDAVIQQKMSKEFADKPDLDVRQFLANWDESEDEDGASTNLSNAVLTDSTPVVVVGYENVNLSAKTLESLQVSKPEEITPSVITFENQEKSNIGVVPAEDCLTISYSSGENIEIAKDATCKDIAKEAIVQPGSHIIQCISNGPDEVPTIHIVDNLEIGSILQVTNGQVTETLERQDGVPFFQEATEIEVAAITLEANKFKKADADNATEPTTTDYNANLGSKSKEEGLSSSKAAENTPQTSRANDQGIPVLSVSTKDSARDTNLKKQSSFASEESHNPDDISLPDLPTSECTPISTTLNTPIHSDNEESSERVEEDLTISTNPIEIIPNSPMISFTQSPTKGEPYDHLNAEENVRNKPTDSLGDEYQTENHFKNNGDNDMLGHDAILNTFEFSANTDKNDSAMTVKNSKERVNVNDISATVNNGEKLFPLGNETETAEPAGMRMTLNSSEYELKIVSAGANKSAQTYKNISDRGANESQAANSDAHKKSQIESDEKSALWYNESTKADNVTENVTNNFDPIELDARNDVSSSGKRRALAEIIHQAPNRGSLSPTNDPIAKSSREEDVCAQIVKRNSPALHSAKHLDRDKLRNSEASFAKEDSSSEKSAGSSRSTRIDGKDLKSSWDAKLADRKKSVSLDQAVSHKKRCLSENATERRSETIVHQNRYIQKAATHKDKSFAGENSKESDNASNKPRVIENISIVDSGERMRLLKEYRKIKRKSLNAGEALDKSKDTKVSDYARPASPGDNQLCQKNETKSKPEEPEETRSNILKTFVTKNINPDFAIQVTNVNLKLKDDDHQKGLPHLREETKNSGSLDGIKIEINVSCTERNTTEKLLHENIKNAVAETIGHLTNTISNGTRSSSASITEIQCDKKIICDKTDRRVNEKHDRSPSAETTTYNETQDHKAEIKFKSAACKDDANKIFVPKKRRNSKQESIDEYENNSIYSGTSAEPHGSDVILQDDTSSNNVDAESELTSGVLKASRSEDTARRRAVHQEADRKTAANFCSEELKISSDNLLCLGSKSTQKKEQQETAVASTCKGVRNSRDDATSRLSAIPSTSSGTVEPSSKDTNYDNPVHFDYNHFDVAPNESTITDDKRADRWKKLKRDDGRFNSFDFYETTSGYVNPNFFGADELENLNTVPVYTTKDGKITYSPNPRFTYRELIMEARTKDGYSNFREVFRRSPSYDYYNHLSKFRKVFKRNRDRKEEDRNKEIDSVDTKPAAKPMDYSPNKSAAHKNANYAKARGVSHLEFFNDDADKLYANKSGQESKENNKKNIVDLDFIEKQYNLDSEPSIKHCKTKIFADNLEYEKGYSESSVFDSNLFLEPKATYWEETMESIKSYSSHIDRRNSEKELNFREIFVAEKRIDSFTFLPSEPDSSVNAGQKVNCDETNDPALHHTTCNYMDDLHSYRDNNSRCEPSDGLCNEQKNECNNENNASADDDKPVSTLNPLLSMQSNDKHTQMQESQFDGNEFSTIEQTRSCSPKINDENINDQKENQCSTNCIEDKEASIEKHPVEDDLRLCCIEKEDFLKADKLDAETVNTKENCDESSTKAASPPKLNIESKDLFDEPKNTETEFVEEPALNSNERNDEINDSAKDDSNSVINREIERQALSVPIDQKDIDETTPATDSNILIEINFDQTNEQDKKDKEDSVISKEVEPAVSQKPSDIEIVERTLDEEGKEQQSEILENDERNAEERKAEISSENQENDEIDACPAVTSTPDVALNLQTEENVCNLFTCEKREQNISEFTVIKSIIKGDKQCQEPETNENSKDCDILDSKLLCMDSSDCGIYAEDRCTLTQMAEHDFTEDDSMVPMVWETSQIQEDAVNRLCSMDESSIDFVGAVNSLQDNSLLDHLSLSRISDTKESQTEKVATEIENKTVEEPESIAESAATIKNSKAMPNNDESKDGSQIFSGSYEKISYLRATDCNANTKMVPKLVIKKSETSSKFVTQVSSSSITQDGKINKSVCQPKIPKMIIRNARSRPGTPSIEAVHEEVPIQANILDRTSLTNEDLCESNSENSLQEPNRNKIPKMKIKLDEKHSNKIVRADDEEEICIKRKNVKKLSRMKIKSTSRSDLTDNLACNTISQESRDLGKCEEKIPILKLKRQERNRSSSPEVTRKRQSSSYSEVPVKKYKKCDETEYSTRRSSSSDSMRTNTSECETKKNPIVCISEKIPKVIIKRTSASAEFKCELSKSCKNVIAKSAKWQPEVKLERYRILDNMVKDLKLTLSSVTLRAIDKISASRKDGNNQRKQSDFRLSRSNSTSNLLPTRFKQRRMSDYDCRKINDAARLDVNFSSLDTDSRDTKTCTTPKKNALKSYKSNDDKDNKRRSRSRDNLRLETDVASDKEINQSSEKSSLQKVTSQCDKTDSFDIGCEEPVKADEDIISDKLGQNNTPKHSSSSNFKLALKELKTVSKMETCFVKLFDSTENDNLQETQKKEQEDPFLIEDSSKIVIKKERLSSDMDIDNDSFLQDNTNLLKDDSASIPDNFQVDNSAVIKVESSDDSQSTIEILPASPHELERLEDGDTEELYSADAIPTQFELELEITDNSNIDFLDVPMPKLDPITCYNSRREEFSNQTAKLERYDKSEVSSCEKKSLRDKPVTEIDISDDRSASKTGTLISADEVSSEAACCKATGFSTKENFCCNDSLIKEVLAAKETLKKCLSKSRYDIQSSARPKTAAEKKQGSSFNINSLVEVPSNNASQNRHNDTASQKDSTPMANKHKTETENISNAEKSDKKHSKPSKSSFTKKKSRSPEENEADLKKAAKDLLKCNTISLKLFKHLDQVTSNEKETCTVHLNEKRKTGESNDVLQQDSQRNDKNRTSCKIAKISRSTSYENDTDKTKEVKPKEDNMPILEPEVDVNFNTNLDRENSRSPPVITIQDNDDIAEFKLKDEEVITSSIKIDSNTKSVSKKSEMSIVDLITQLAYHEKATIKHRRYCNLCERWFPTTSRHRRHLAGYQHRHIELTQRRSIHALFTLFTGKPCPKLVPAHVVRNDCSVGELTPLQIAVQDVTKCFNRTQQSPKKENDVNK</sequence>
<evidence type="ECO:0000256" key="1">
    <source>
        <dbReference type="SAM" id="MobiDB-lite"/>
    </source>
</evidence>
<feature type="region of interest" description="Disordered" evidence="1">
    <location>
        <begin position="3420"/>
        <end position="3446"/>
    </location>
</feature>
<comment type="caution">
    <text evidence="3">The sequence shown here is derived from an EMBL/GenBank/DDBJ whole genome shotgun (WGS) entry which is preliminary data.</text>
</comment>
<feature type="compositionally biased region" description="Basic and acidic residues" evidence="1">
    <location>
        <begin position="2939"/>
        <end position="2955"/>
    </location>
</feature>
<feature type="region of interest" description="Disordered" evidence="1">
    <location>
        <begin position="1280"/>
        <end position="1301"/>
    </location>
</feature>